<feature type="transmembrane region" description="Helical" evidence="1">
    <location>
        <begin position="219"/>
        <end position="239"/>
    </location>
</feature>
<accession>A0AB38R796</accession>
<gene>
    <name evidence="2" type="ORF">M0639_17160</name>
</gene>
<keyword evidence="1" id="KW-0812">Transmembrane</keyword>
<feature type="transmembrane region" description="Helical" evidence="1">
    <location>
        <begin position="134"/>
        <end position="154"/>
    </location>
</feature>
<feature type="transmembrane region" description="Helical" evidence="1">
    <location>
        <begin position="21"/>
        <end position="45"/>
    </location>
</feature>
<dbReference type="Proteomes" id="UP000831484">
    <property type="component" value="Chromosome"/>
</dbReference>
<sequence>MKRIIKALKPNALTIPDQQTLFWFARSLLNILVFTAIAGSIRLVPTLFNSSDQIELQRYVLVLEASINAFFIFTVVVVSIVAGLVQGPWAEVSEVLRRAKRDLSFQLGLLLLFAIFISGLVGRHQLLNKLSDGGAAFLLLLILVSTFAAVSGGYRAYVINVAMSASEYESYGSKTGFERWRLRLFRFRSRFPFTEAAVLRRSGSIPDGVLNPRRLRMSASLAISALGTPILAIVLANAATTRLGADQLFPLFLAIAIGCINMLLATMIRISDLIKPYGKQGQMLPSADLLVKAEDAPKEK</sequence>
<evidence type="ECO:0000256" key="1">
    <source>
        <dbReference type="SAM" id="Phobius"/>
    </source>
</evidence>
<proteinExistence type="predicted"/>
<dbReference type="EMBL" id="CP096563">
    <property type="protein sequence ID" value="UPU40806.1"/>
    <property type="molecule type" value="Genomic_DNA"/>
</dbReference>
<feature type="transmembrane region" description="Helical" evidence="1">
    <location>
        <begin position="251"/>
        <end position="270"/>
    </location>
</feature>
<keyword evidence="1" id="KW-1133">Transmembrane helix</keyword>
<dbReference type="AlphaFoldDB" id="A0AB38R796"/>
<evidence type="ECO:0000313" key="2">
    <source>
        <dbReference type="EMBL" id="UPU40806.1"/>
    </source>
</evidence>
<keyword evidence="3" id="KW-1185">Reference proteome</keyword>
<feature type="transmembrane region" description="Helical" evidence="1">
    <location>
        <begin position="105"/>
        <end position="122"/>
    </location>
</feature>
<organism evidence="2 3">
    <name type="scientific">Rhodococcus qingshengii JCM 15477</name>
    <dbReference type="NCBI Taxonomy" id="1303681"/>
    <lineage>
        <taxon>Bacteria</taxon>
        <taxon>Bacillati</taxon>
        <taxon>Actinomycetota</taxon>
        <taxon>Actinomycetes</taxon>
        <taxon>Mycobacteriales</taxon>
        <taxon>Nocardiaceae</taxon>
        <taxon>Rhodococcus</taxon>
        <taxon>Rhodococcus erythropolis group</taxon>
    </lineage>
</organism>
<reference evidence="3" key="1">
    <citation type="journal article" date="2022" name="Environ. Microbiol.">
        <title>Functional analysis, diversity, and distribution of carbendazim hydrolases MheI and CbmA, responsible for the initial step in carbendazim degradation.</title>
        <authorList>
            <person name="Zhang M."/>
            <person name="Bai X."/>
            <person name="Li Q."/>
            <person name="Zhang L."/>
            <person name="Zhu Q."/>
            <person name="Gao S."/>
            <person name="Ke Z."/>
            <person name="Jiang M."/>
            <person name="Hu J."/>
            <person name="Qiu J."/>
            <person name="Hong Q."/>
        </authorList>
    </citation>
    <scope>NUCLEOTIDE SEQUENCE [LARGE SCALE GENOMIC DNA]</scope>
    <source>
        <strain evidence="3">djl-6</strain>
    </source>
</reference>
<protein>
    <submittedName>
        <fullName evidence="2">Uncharacterized protein</fullName>
    </submittedName>
</protein>
<dbReference type="RefSeq" id="WP_042445907.1">
    <property type="nucleotide sequence ID" value="NZ_CP096563.1"/>
</dbReference>
<feature type="transmembrane region" description="Helical" evidence="1">
    <location>
        <begin position="65"/>
        <end position="85"/>
    </location>
</feature>
<evidence type="ECO:0000313" key="3">
    <source>
        <dbReference type="Proteomes" id="UP000831484"/>
    </source>
</evidence>
<keyword evidence="1" id="KW-0472">Membrane</keyword>
<name>A0AB38R796_RHOSG</name>